<proteinExistence type="predicted"/>
<gene>
    <name evidence="1" type="ORF">KQX54_009718</name>
</gene>
<evidence type="ECO:0000313" key="1">
    <source>
        <dbReference type="EMBL" id="KAH0560881.1"/>
    </source>
</evidence>
<dbReference type="Proteomes" id="UP000826195">
    <property type="component" value="Unassembled WGS sequence"/>
</dbReference>
<sequence length="169" mass="19500">MTTKLIPMSIEEFLRRTTPKPFDQLNRIYHNLTRLLRITALCRRFILRLRKKAANLKTEPITVQELNDAKFYWVKITQQHAFNQEIKQLSRGEHLSNSNPLFFSFLSLSRHDVVTSCRSISPCPGRTTPNAHEYPWANFVMVSVVFSSDSCIAWALDNASAKSADSQRD</sequence>
<organism evidence="1 2">
    <name type="scientific">Cotesia glomerata</name>
    <name type="common">Lepidopteran parasitic wasp</name>
    <name type="synonym">Apanteles glomeratus</name>
    <dbReference type="NCBI Taxonomy" id="32391"/>
    <lineage>
        <taxon>Eukaryota</taxon>
        <taxon>Metazoa</taxon>
        <taxon>Ecdysozoa</taxon>
        <taxon>Arthropoda</taxon>
        <taxon>Hexapoda</taxon>
        <taxon>Insecta</taxon>
        <taxon>Pterygota</taxon>
        <taxon>Neoptera</taxon>
        <taxon>Endopterygota</taxon>
        <taxon>Hymenoptera</taxon>
        <taxon>Apocrita</taxon>
        <taxon>Ichneumonoidea</taxon>
        <taxon>Braconidae</taxon>
        <taxon>Microgastrinae</taxon>
        <taxon>Cotesia</taxon>
    </lineage>
</organism>
<dbReference type="EMBL" id="JAHXZJ010000374">
    <property type="protein sequence ID" value="KAH0560881.1"/>
    <property type="molecule type" value="Genomic_DNA"/>
</dbReference>
<dbReference type="AlphaFoldDB" id="A0AAV7IX76"/>
<comment type="caution">
    <text evidence="1">The sequence shown here is derived from an EMBL/GenBank/DDBJ whole genome shotgun (WGS) entry which is preliminary data.</text>
</comment>
<evidence type="ECO:0000313" key="2">
    <source>
        <dbReference type="Proteomes" id="UP000826195"/>
    </source>
</evidence>
<accession>A0AAV7IX76</accession>
<name>A0AAV7IX76_COTGL</name>
<protein>
    <submittedName>
        <fullName evidence="1">Uncharacterized protein</fullName>
    </submittedName>
</protein>
<reference evidence="1 2" key="1">
    <citation type="journal article" date="2021" name="J. Hered.">
        <title>A chromosome-level genome assembly of the parasitoid wasp, Cotesia glomerata (Hymenoptera: Braconidae).</title>
        <authorList>
            <person name="Pinto B.J."/>
            <person name="Weis J.J."/>
            <person name="Gamble T."/>
            <person name="Ode P.J."/>
            <person name="Paul R."/>
            <person name="Zaspel J.M."/>
        </authorList>
    </citation>
    <scope>NUCLEOTIDE SEQUENCE [LARGE SCALE GENOMIC DNA]</scope>
    <source>
        <strain evidence="1">CgM1</strain>
    </source>
</reference>
<keyword evidence="2" id="KW-1185">Reference proteome</keyword>